<evidence type="ECO:0000313" key="13">
    <source>
        <dbReference type="EMBL" id="MFD1041161.1"/>
    </source>
</evidence>
<accession>A0ABW3LRT3</accession>
<evidence type="ECO:0000256" key="9">
    <source>
        <dbReference type="ARBA" id="ARBA00025772"/>
    </source>
</evidence>
<name>A0ABW3LRT3_9GAMM</name>
<comment type="similarity">
    <text evidence="9">Belongs to the GSP H family.</text>
</comment>
<dbReference type="InterPro" id="IPR022346">
    <property type="entry name" value="T2SS_GspH"/>
</dbReference>
<evidence type="ECO:0000256" key="10">
    <source>
        <dbReference type="ARBA" id="ARBA00030775"/>
    </source>
</evidence>
<keyword evidence="7 11" id="KW-1133">Transmembrane helix</keyword>
<keyword evidence="8 11" id="KW-0472">Membrane</keyword>
<evidence type="ECO:0000256" key="3">
    <source>
        <dbReference type="ARBA" id="ARBA00022475"/>
    </source>
</evidence>
<dbReference type="Pfam" id="PF07963">
    <property type="entry name" value="N_methyl"/>
    <property type="match status" value="1"/>
</dbReference>
<feature type="transmembrane region" description="Helical" evidence="11">
    <location>
        <begin position="12"/>
        <end position="32"/>
    </location>
</feature>
<evidence type="ECO:0000256" key="4">
    <source>
        <dbReference type="ARBA" id="ARBA00022481"/>
    </source>
</evidence>
<evidence type="ECO:0000256" key="7">
    <source>
        <dbReference type="ARBA" id="ARBA00022989"/>
    </source>
</evidence>
<comment type="subcellular location">
    <subcellularLocation>
        <location evidence="1">Cell inner membrane</location>
        <topology evidence="1">Single-pass membrane protein</topology>
    </subcellularLocation>
</comment>
<keyword evidence="6 11" id="KW-0812">Transmembrane</keyword>
<dbReference type="PROSITE" id="PS00409">
    <property type="entry name" value="PROKAR_NTER_METHYL"/>
    <property type="match status" value="1"/>
</dbReference>
<dbReference type="Gene3D" id="3.55.40.10">
    <property type="entry name" value="minor pseudopilin epsh domain"/>
    <property type="match status" value="1"/>
</dbReference>
<proteinExistence type="inferred from homology"/>
<gene>
    <name evidence="13" type="ORF">ACFQ2N_02190</name>
</gene>
<evidence type="ECO:0000256" key="5">
    <source>
        <dbReference type="ARBA" id="ARBA00022519"/>
    </source>
</evidence>
<evidence type="ECO:0000256" key="2">
    <source>
        <dbReference type="ARBA" id="ARBA00021549"/>
    </source>
</evidence>
<dbReference type="Proteomes" id="UP001597033">
    <property type="component" value="Unassembled WGS sequence"/>
</dbReference>
<keyword evidence="4" id="KW-0488">Methylation</keyword>
<dbReference type="Pfam" id="PF12019">
    <property type="entry name" value="GspH"/>
    <property type="match status" value="1"/>
</dbReference>
<sequence>MSPERQTGFTLVELMITIAVLAILLGLALPSFQGSLRSNRVATTSNEVLASMSLARTEAIRGIGRAGVCPSTSGTACVANTDWAAGWVVWHEIPAAGGPVFTVVKVIQPKQRTTVTGPADGVVFTAQGRAQAGATQVGVAPSDAADPARCIRVGVTGQSRIEQGACS</sequence>
<keyword evidence="5" id="KW-0997">Cell inner membrane</keyword>
<evidence type="ECO:0000256" key="8">
    <source>
        <dbReference type="ARBA" id="ARBA00023136"/>
    </source>
</evidence>
<dbReference type="InterPro" id="IPR045584">
    <property type="entry name" value="Pilin-like"/>
</dbReference>
<evidence type="ECO:0000259" key="12">
    <source>
        <dbReference type="Pfam" id="PF12019"/>
    </source>
</evidence>
<evidence type="ECO:0000313" key="14">
    <source>
        <dbReference type="Proteomes" id="UP001597033"/>
    </source>
</evidence>
<dbReference type="RefSeq" id="WP_162376846.1">
    <property type="nucleotide sequence ID" value="NZ_JBHTKN010000001.1"/>
</dbReference>
<evidence type="ECO:0000256" key="11">
    <source>
        <dbReference type="SAM" id="Phobius"/>
    </source>
</evidence>
<protein>
    <recommendedName>
        <fullName evidence="2">Type II secretion system protein H</fullName>
    </recommendedName>
    <alternativeName>
        <fullName evidence="10">General secretion pathway protein H</fullName>
    </alternativeName>
</protein>
<dbReference type="EMBL" id="JBHTKN010000001">
    <property type="protein sequence ID" value="MFD1041161.1"/>
    <property type="molecule type" value="Genomic_DNA"/>
</dbReference>
<organism evidence="13 14">
    <name type="scientific">Pseudoxanthomonas kaohsiungensis</name>
    <dbReference type="NCBI Taxonomy" id="283923"/>
    <lineage>
        <taxon>Bacteria</taxon>
        <taxon>Pseudomonadati</taxon>
        <taxon>Pseudomonadota</taxon>
        <taxon>Gammaproteobacteria</taxon>
        <taxon>Lysobacterales</taxon>
        <taxon>Lysobacteraceae</taxon>
        <taxon>Pseudoxanthomonas</taxon>
    </lineage>
</organism>
<keyword evidence="3" id="KW-1003">Cell membrane</keyword>
<keyword evidence="14" id="KW-1185">Reference proteome</keyword>
<reference evidence="14" key="1">
    <citation type="journal article" date="2019" name="Int. J. Syst. Evol. Microbiol.">
        <title>The Global Catalogue of Microorganisms (GCM) 10K type strain sequencing project: providing services to taxonomists for standard genome sequencing and annotation.</title>
        <authorList>
            <consortium name="The Broad Institute Genomics Platform"/>
            <consortium name="The Broad Institute Genome Sequencing Center for Infectious Disease"/>
            <person name="Wu L."/>
            <person name="Ma J."/>
        </authorList>
    </citation>
    <scope>NUCLEOTIDE SEQUENCE [LARGE SCALE GENOMIC DNA]</scope>
    <source>
        <strain evidence="14">CCUG 55854</strain>
    </source>
</reference>
<dbReference type="SUPFAM" id="SSF54523">
    <property type="entry name" value="Pili subunits"/>
    <property type="match status" value="1"/>
</dbReference>
<dbReference type="InterPro" id="IPR012902">
    <property type="entry name" value="N_methyl_site"/>
</dbReference>
<evidence type="ECO:0000256" key="6">
    <source>
        <dbReference type="ARBA" id="ARBA00022692"/>
    </source>
</evidence>
<evidence type="ECO:0000256" key="1">
    <source>
        <dbReference type="ARBA" id="ARBA00004377"/>
    </source>
</evidence>
<comment type="caution">
    <text evidence="13">The sequence shown here is derived from an EMBL/GenBank/DDBJ whole genome shotgun (WGS) entry which is preliminary data.</text>
</comment>
<dbReference type="NCBIfam" id="TIGR02532">
    <property type="entry name" value="IV_pilin_GFxxxE"/>
    <property type="match status" value="1"/>
</dbReference>
<feature type="domain" description="General secretion pathway GspH" evidence="12">
    <location>
        <begin position="45"/>
        <end position="157"/>
    </location>
</feature>